<dbReference type="InterPro" id="IPR018376">
    <property type="entry name" value="Enoyl-CoA_hyd/isom_CS"/>
</dbReference>
<evidence type="ECO:0000313" key="3">
    <source>
        <dbReference type="EMBL" id="GGY33177.1"/>
    </source>
</evidence>
<dbReference type="PANTHER" id="PTHR43802">
    <property type="entry name" value="ENOYL-COA HYDRATASE"/>
    <property type="match status" value="1"/>
</dbReference>
<dbReference type="RefSeq" id="WP_190199728.1">
    <property type="nucleotide sequence ID" value="NZ_BMWE01000013.1"/>
</dbReference>
<proteinExistence type="inferred from homology"/>
<evidence type="ECO:0000256" key="1">
    <source>
        <dbReference type="ARBA" id="ARBA00005254"/>
    </source>
</evidence>
<keyword evidence="4" id="KW-1185">Reference proteome</keyword>
<dbReference type="Gene3D" id="3.90.226.10">
    <property type="entry name" value="2-enoyl-CoA Hydratase, Chain A, domain 1"/>
    <property type="match status" value="1"/>
</dbReference>
<comment type="similarity">
    <text evidence="1 2">Belongs to the enoyl-CoA hydratase/isomerase family.</text>
</comment>
<dbReference type="NCBIfam" id="NF004525">
    <property type="entry name" value="PRK05870.1"/>
    <property type="match status" value="1"/>
</dbReference>
<reference evidence="4" key="1">
    <citation type="journal article" date="2019" name="Int. J. Syst. Evol. Microbiol.">
        <title>The Global Catalogue of Microorganisms (GCM) 10K type strain sequencing project: providing services to taxonomists for standard genome sequencing and annotation.</title>
        <authorList>
            <consortium name="The Broad Institute Genomics Platform"/>
            <consortium name="The Broad Institute Genome Sequencing Center for Infectious Disease"/>
            <person name="Wu L."/>
            <person name="Ma J."/>
        </authorList>
    </citation>
    <scope>NUCLEOTIDE SEQUENCE [LARGE SCALE GENOMIC DNA]</scope>
    <source>
        <strain evidence="4">JCM 4957</strain>
    </source>
</reference>
<dbReference type="InterPro" id="IPR001753">
    <property type="entry name" value="Enoyl-CoA_hydra/iso"/>
</dbReference>
<dbReference type="PANTHER" id="PTHR43802:SF1">
    <property type="entry name" value="IP11341P-RELATED"/>
    <property type="match status" value="1"/>
</dbReference>
<dbReference type="Proteomes" id="UP000653308">
    <property type="component" value="Unassembled WGS sequence"/>
</dbReference>
<protein>
    <submittedName>
        <fullName evidence="3">Enoyl-CoA hydratase</fullName>
    </submittedName>
</protein>
<dbReference type="CDD" id="cd06558">
    <property type="entry name" value="crotonase-like"/>
    <property type="match status" value="1"/>
</dbReference>
<dbReference type="PROSITE" id="PS00166">
    <property type="entry name" value="ENOYL_COA_HYDRATASE"/>
    <property type="match status" value="1"/>
</dbReference>
<comment type="caution">
    <text evidence="3">The sequence shown here is derived from an EMBL/GenBank/DDBJ whole genome shotgun (WGS) entry which is preliminary data.</text>
</comment>
<dbReference type="EMBL" id="BMWE01000013">
    <property type="protein sequence ID" value="GGY33177.1"/>
    <property type="molecule type" value="Genomic_DNA"/>
</dbReference>
<organism evidence="3 4">
    <name type="scientific">Streptomyces djakartensis</name>
    <dbReference type="NCBI Taxonomy" id="68193"/>
    <lineage>
        <taxon>Bacteria</taxon>
        <taxon>Bacillati</taxon>
        <taxon>Actinomycetota</taxon>
        <taxon>Actinomycetes</taxon>
        <taxon>Kitasatosporales</taxon>
        <taxon>Streptomycetaceae</taxon>
        <taxon>Streptomyces</taxon>
    </lineage>
</organism>
<evidence type="ECO:0000256" key="2">
    <source>
        <dbReference type="RuleBase" id="RU003707"/>
    </source>
</evidence>
<dbReference type="Pfam" id="PF00378">
    <property type="entry name" value="ECH_1"/>
    <property type="match status" value="1"/>
</dbReference>
<name>A0ABQ3A2H4_9ACTN</name>
<accession>A0ABQ3A2H4</accession>
<evidence type="ECO:0000313" key="4">
    <source>
        <dbReference type="Proteomes" id="UP000653308"/>
    </source>
</evidence>
<sequence>MNNEPEPRADRPLVRREDRGTVAVLHLDDPDRRNVLSSRMVQDLVDAVDACEQDDTVSAIVLTGAGPAFCAGAELDNLLAAAKGEEHRLREVYAGFLRVASCRLPTIAAVNGPAVGAGLNLALACDVRLASEEALFDCRFARLGLHPGGGHTWMLTRAVGHQVATAMLLFAQPLTGQAAADTGLALRCLPGPELLDAAVTLGGRAAGTDPTLLRTIKQTLRESGAEPDFPRMVDTEFDRQVHSLHQPAFTEALERARARRRTDPRP</sequence>
<gene>
    <name evidence="3" type="primary">paaG</name>
    <name evidence="3" type="ORF">GCM10010384_45410</name>
</gene>
<dbReference type="InterPro" id="IPR029045">
    <property type="entry name" value="ClpP/crotonase-like_dom_sf"/>
</dbReference>
<dbReference type="SUPFAM" id="SSF52096">
    <property type="entry name" value="ClpP/crotonase"/>
    <property type="match status" value="1"/>
</dbReference>